<evidence type="ECO:0000256" key="2">
    <source>
        <dbReference type="SAM" id="Coils"/>
    </source>
</evidence>
<evidence type="ECO:0000313" key="7">
    <source>
        <dbReference type="Proteomes" id="UP000323011"/>
    </source>
</evidence>
<dbReference type="Proteomes" id="UP000323011">
    <property type="component" value="Unassembled WGS sequence"/>
</dbReference>
<keyword evidence="2" id="KW-0175">Coiled coil</keyword>
<dbReference type="EMBL" id="VLTN01000056">
    <property type="protein sequence ID" value="KAA0148161.1"/>
    <property type="molecule type" value="Genomic_DNA"/>
</dbReference>
<evidence type="ECO:0000313" key="8">
    <source>
        <dbReference type="Proteomes" id="UP000324907"/>
    </source>
</evidence>
<dbReference type="GO" id="GO:0035556">
    <property type="term" value="P:intracellular signal transduction"/>
    <property type="evidence" value="ECO:0007669"/>
    <property type="project" value="TreeGrafter"/>
</dbReference>
<evidence type="ECO:0000256" key="3">
    <source>
        <dbReference type="SAM" id="MobiDB-lite"/>
    </source>
</evidence>
<accession>A0A5A8DWU9</accession>
<evidence type="ECO:0000313" key="5">
    <source>
        <dbReference type="EMBL" id="KAA0162323.1"/>
    </source>
</evidence>
<dbReference type="InterPro" id="IPR016024">
    <property type="entry name" value="ARM-type_fold"/>
</dbReference>
<dbReference type="Proteomes" id="UP000325113">
    <property type="component" value="Unassembled WGS sequence"/>
</dbReference>
<sequence length="509" mass="53691">MAGWFRKGPDYYTDKLLRAHDEWLALADGDEAGRARVADLLCKYSGKLKDTMYGDGAKDPQPAQCEKLAKVWLEKSVVARLPLLIDNMDFESRKNLSMVFCALVRGDYCGFASAQVAAAPEMIAGFLRCYSDRSKALAVGPMIRESIRVKSVHERLLYSGQTGAALERQAVDSAEVVAQGVREAVAEAEAEAAAASGEAAPASAGAAAEAAAAVEAARSAAHAAVMAGIAPELVELMGRWTAVPNFEVAGDAFCTLTWVLRGREHKAKVTEFLLATADSFLPLYMGMLQPWAGASRYTLQLQALQLLVELLLDRDNFEFMVRFIQRTRYLRTVLTMLRSKQAAIQFEAFHVLKVFVANPSKPAPIVEVLMANRDKLVAFLRALQNDRQDDDFHNEKALLIETLEAGLKLPADYQAKLLAPRSTGLSVPPEPAAARDEGAAAAAAGAAPPSALADPAAGAAGTATSDDRAVAGAGAGAESAGSATAAEASRAAPEESSGPAPAASGAGTA</sequence>
<keyword evidence="7" id="KW-1185">Reference proteome</keyword>
<dbReference type="Proteomes" id="UP000324907">
    <property type="component" value="Unassembled WGS sequence"/>
</dbReference>
<feature type="compositionally biased region" description="Low complexity" evidence="3">
    <location>
        <begin position="476"/>
        <end position="509"/>
    </location>
</feature>
<dbReference type="EMBL" id="VLTM01000028">
    <property type="protein sequence ID" value="KAA0162323.1"/>
    <property type="molecule type" value="Genomic_DNA"/>
</dbReference>
<proteinExistence type="inferred from homology"/>
<reference evidence="7 8" key="1">
    <citation type="submission" date="2019-07" db="EMBL/GenBank/DDBJ databases">
        <title>Genomes of Cafeteria roenbergensis.</title>
        <authorList>
            <person name="Fischer M.G."/>
            <person name="Hackl T."/>
            <person name="Roman M."/>
        </authorList>
    </citation>
    <scope>NUCLEOTIDE SEQUENCE [LARGE SCALE GENOMIC DNA]</scope>
    <source>
        <strain evidence="4 7">BVI</strain>
        <strain evidence="5 9">Cflag</strain>
        <strain evidence="6 8">RCC970-E3</strain>
    </source>
</reference>
<comment type="similarity">
    <text evidence="1">Belongs to the Mo25 family.</text>
</comment>
<evidence type="ECO:0000256" key="1">
    <source>
        <dbReference type="ARBA" id="ARBA00011012"/>
    </source>
</evidence>
<dbReference type="Pfam" id="PF08569">
    <property type="entry name" value="Mo25"/>
    <property type="match status" value="1"/>
</dbReference>
<name>A0A5A8DWU9_CAFRO</name>
<protein>
    <recommendedName>
        <fullName evidence="10">Serine/threonine-protein phosphatase 4 regulatory subunit 3-like central domain-containing protein</fullName>
    </recommendedName>
</protein>
<feature type="coiled-coil region" evidence="2">
    <location>
        <begin position="171"/>
        <end position="198"/>
    </location>
</feature>
<evidence type="ECO:0000313" key="9">
    <source>
        <dbReference type="Proteomes" id="UP000325113"/>
    </source>
</evidence>
<dbReference type="AlphaFoldDB" id="A0A5A8DWU9"/>
<dbReference type="GO" id="GO:0043539">
    <property type="term" value="F:protein serine/threonine kinase activator activity"/>
    <property type="evidence" value="ECO:0007669"/>
    <property type="project" value="TreeGrafter"/>
</dbReference>
<evidence type="ECO:0000313" key="6">
    <source>
        <dbReference type="EMBL" id="KAA0169718.1"/>
    </source>
</evidence>
<dbReference type="PANTHER" id="PTHR10182">
    <property type="entry name" value="CALCIUM-BINDING PROTEIN 39-RELATED"/>
    <property type="match status" value="1"/>
</dbReference>
<dbReference type="Gene3D" id="1.25.10.10">
    <property type="entry name" value="Leucine-rich Repeat Variant"/>
    <property type="match status" value="2"/>
</dbReference>
<gene>
    <name evidence="6" type="ORF">FNF28_01837</name>
    <name evidence="4" type="ORF">FNF29_06820</name>
    <name evidence="5" type="ORF">FNF31_03365</name>
</gene>
<feature type="compositionally biased region" description="Low complexity" evidence="3">
    <location>
        <begin position="439"/>
        <end position="464"/>
    </location>
</feature>
<evidence type="ECO:0000313" key="4">
    <source>
        <dbReference type="EMBL" id="KAA0148161.1"/>
    </source>
</evidence>
<comment type="caution">
    <text evidence="6">The sequence shown here is derived from an EMBL/GenBank/DDBJ whole genome shotgun (WGS) entry which is preliminary data.</text>
</comment>
<evidence type="ECO:0008006" key="10">
    <source>
        <dbReference type="Google" id="ProtNLM"/>
    </source>
</evidence>
<dbReference type="InterPro" id="IPR013878">
    <property type="entry name" value="Mo25"/>
</dbReference>
<dbReference type="EMBL" id="VLTL01000019">
    <property type="protein sequence ID" value="KAA0169718.1"/>
    <property type="molecule type" value="Genomic_DNA"/>
</dbReference>
<dbReference type="InterPro" id="IPR011989">
    <property type="entry name" value="ARM-like"/>
</dbReference>
<feature type="region of interest" description="Disordered" evidence="3">
    <location>
        <begin position="422"/>
        <end position="509"/>
    </location>
</feature>
<dbReference type="SUPFAM" id="SSF48371">
    <property type="entry name" value="ARM repeat"/>
    <property type="match status" value="2"/>
</dbReference>
<organism evidence="6 8">
    <name type="scientific">Cafeteria roenbergensis</name>
    <name type="common">Marine flagellate</name>
    <dbReference type="NCBI Taxonomy" id="33653"/>
    <lineage>
        <taxon>Eukaryota</taxon>
        <taxon>Sar</taxon>
        <taxon>Stramenopiles</taxon>
        <taxon>Bigyra</taxon>
        <taxon>Opalozoa</taxon>
        <taxon>Bicosoecida</taxon>
        <taxon>Cafeteriaceae</taxon>
        <taxon>Cafeteria</taxon>
    </lineage>
</organism>
<dbReference type="PANTHER" id="PTHR10182:SF3">
    <property type="entry name" value="PROTEIN MO25"/>
    <property type="match status" value="1"/>
</dbReference>